<evidence type="ECO:0000256" key="1">
    <source>
        <dbReference type="SAM" id="MobiDB-lite"/>
    </source>
</evidence>
<keyword evidence="2" id="KW-0812">Transmembrane</keyword>
<evidence type="ECO:0000256" key="2">
    <source>
        <dbReference type="SAM" id="Phobius"/>
    </source>
</evidence>
<feature type="region of interest" description="Disordered" evidence="1">
    <location>
        <begin position="266"/>
        <end position="369"/>
    </location>
</feature>
<dbReference type="AlphaFoldDB" id="A0A1Q9C1R2"/>
<keyword evidence="2" id="KW-1133">Transmembrane helix</keyword>
<dbReference type="Proteomes" id="UP000186817">
    <property type="component" value="Unassembled WGS sequence"/>
</dbReference>
<keyword evidence="2" id="KW-0472">Membrane</keyword>
<feature type="region of interest" description="Disordered" evidence="1">
    <location>
        <begin position="490"/>
        <end position="565"/>
    </location>
</feature>
<feature type="compositionally biased region" description="Acidic residues" evidence="1">
    <location>
        <begin position="502"/>
        <end position="535"/>
    </location>
</feature>
<accession>A0A1Q9C1R2</accession>
<organism evidence="3 4">
    <name type="scientific">Symbiodinium microadriaticum</name>
    <name type="common">Dinoflagellate</name>
    <name type="synonym">Zooxanthella microadriatica</name>
    <dbReference type="NCBI Taxonomy" id="2951"/>
    <lineage>
        <taxon>Eukaryota</taxon>
        <taxon>Sar</taxon>
        <taxon>Alveolata</taxon>
        <taxon>Dinophyceae</taxon>
        <taxon>Suessiales</taxon>
        <taxon>Symbiodiniaceae</taxon>
        <taxon>Symbiodinium</taxon>
    </lineage>
</organism>
<evidence type="ECO:0000313" key="3">
    <source>
        <dbReference type="EMBL" id="OLP76849.1"/>
    </source>
</evidence>
<feature type="compositionally biased region" description="Polar residues" evidence="1">
    <location>
        <begin position="355"/>
        <end position="369"/>
    </location>
</feature>
<sequence>MGARAGSSDLRPEAIVAGTYPLGLPCRRTFLDFVGSLQTKLPDDVVLKRFLFLVFLRSAASLGRRRLGLPPSIVLLLRMVLEAPLPPSLLPRRLRFPFCLDFVLLGIQVVVDVQCDGSGTKQAIFAVVKATNGASRVSAYMLRDAILRWPHPSHLQESQACKDKNGRDDDDDWDDGDPPQKKQEDQSQAEEPASEAESEGPFVEWPPEKPIGPFLEVGLDVMVEWPNLDNVWKACKESDREFYKNLKYEELLQMMEVALGPRPTHVLTPVEVPDDVGEERHPGLGGQLPKKAAGTVRGRGEDEDDEEQEEEECEDEEEEEQEDSTEPNPKPKLNDWNGTPSPATKENPRPATKENALTESPKALQTNLSYVKPTDLSAKFNHVQRSNSERSLTTLVLGADQANDQAYQHRPPSVVAGGAKGEASYEGCHACTAEFVLRTFAACRCQLISRHDAMCNLRLVSASQAGTDSDLRSLVTSMQSEITRLKALLDAKPPAATASAEPEPEQEEEEEEDDEDDVQENDDEQEAQEDEEEETPPPKGTKPSAEVSVAKGPKPKGPNSSTHRAEWMKFGRRMESQGSEFPEMTKMWNGTKEEQHAVFAKWLEKEMNMGNTEAQLIITKSKSAEVKSGYEELTVAEMVKRGFSATKIENIVRKGGTPDPDAPHCLESIIYLCRKKKDVDESEKISQTGEVRAKIAPNAKAVAPLMQLNGMPAPSISSATSGHTDAVLQYAANAFASSIESALRDATAHPKKAPKSKAKAKAKAQIQVPKTIKEQLEDCRKELKKEYNAANICYDLPKDHSLRVEMEKHKADLENQMDTLKEVDDDGAEDFLEVRRLLSYEMNWLAKTIGRGYASVKHAAEIGGALDRAESKDFMGELQSRGCLWIARLLQCPVVVILICWWLTGIWFPATGNVFFASTPVIRLHFFVAGFRGDWKALRQAFNFNRYADRDKICWMCEATKGAEDETYVFTNLHTAPYMETFLAEEPWTLRPAYHSLAGFHVSLIFPDILHAYHLGCGRDLLGSALFEMVTAGYFGVGTIPARLAEATRRLKLYAKTNKLNLRLKKLTKTKLNWSTTKYPELNRGCNPGIL</sequence>
<dbReference type="EMBL" id="LSRX01001902">
    <property type="protein sequence ID" value="OLP76849.1"/>
    <property type="molecule type" value="Genomic_DNA"/>
</dbReference>
<feature type="transmembrane region" description="Helical" evidence="2">
    <location>
        <begin position="885"/>
        <end position="908"/>
    </location>
</feature>
<feature type="region of interest" description="Disordered" evidence="1">
    <location>
        <begin position="154"/>
        <end position="209"/>
    </location>
</feature>
<dbReference type="OrthoDB" id="430918at2759"/>
<feature type="compositionally biased region" description="Acidic residues" evidence="1">
    <location>
        <begin position="168"/>
        <end position="177"/>
    </location>
</feature>
<protein>
    <submittedName>
        <fullName evidence="3">Uncharacterized protein</fullName>
    </submittedName>
</protein>
<name>A0A1Q9C1R2_SYMMI</name>
<gene>
    <name evidence="3" type="ORF">AK812_SmicGene43164</name>
</gene>
<keyword evidence="4" id="KW-1185">Reference proteome</keyword>
<reference evidence="3 4" key="1">
    <citation type="submission" date="2016-02" db="EMBL/GenBank/DDBJ databases">
        <title>Genome analysis of coral dinoflagellate symbionts highlights evolutionary adaptations to a symbiotic lifestyle.</title>
        <authorList>
            <person name="Aranda M."/>
            <person name="Li Y."/>
            <person name="Liew Y.J."/>
            <person name="Baumgarten S."/>
            <person name="Simakov O."/>
            <person name="Wilson M."/>
            <person name="Piel J."/>
            <person name="Ashoor H."/>
            <person name="Bougouffa S."/>
            <person name="Bajic V.B."/>
            <person name="Ryu T."/>
            <person name="Ravasi T."/>
            <person name="Bayer T."/>
            <person name="Micklem G."/>
            <person name="Kim H."/>
            <person name="Bhak J."/>
            <person name="Lajeunesse T.C."/>
            <person name="Voolstra C.R."/>
        </authorList>
    </citation>
    <scope>NUCLEOTIDE SEQUENCE [LARGE SCALE GENOMIC DNA]</scope>
    <source>
        <strain evidence="3 4">CCMP2467</strain>
    </source>
</reference>
<feature type="compositionally biased region" description="Acidic residues" evidence="1">
    <location>
        <begin position="301"/>
        <end position="325"/>
    </location>
</feature>
<comment type="caution">
    <text evidence="3">The sequence shown here is derived from an EMBL/GenBank/DDBJ whole genome shotgun (WGS) entry which is preliminary data.</text>
</comment>
<feature type="compositionally biased region" description="Low complexity" evidence="1">
    <location>
        <begin position="490"/>
        <end position="501"/>
    </location>
</feature>
<evidence type="ECO:0000313" key="4">
    <source>
        <dbReference type="Proteomes" id="UP000186817"/>
    </source>
</evidence>
<proteinExistence type="predicted"/>